<dbReference type="GO" id="GO:0009003">
    <property type="term" value="F:signal peptidase activity"/>
    <property type="evidence" value="ECO:0007669"/>
    <property type="project" value="UniProtKB-EC"/>
</dbReference>
<dbReference type="InterPro" id="IPR019758">
    <property type="entry name" value="Pept_S26A_signal_pept_1_CS"/>
</dbReference>
<evidence type="ECO:0000313" key="9">
    <source>
        <dbReference type="EMBL" id="AXE20011.1"/>
    </source>
</evidence>
<evidence type="ECO:0000256" key="7">
    <source>
        <dbReference type="RuleBase" id="RU362042"/>
    </source>
</evidence>
<evidence type="ECO:0000259" key="8">
    <source>
        <dbReference type="Pfam" id="PF10502"/>
    </source>
</evidence>
<dbReference type="GO" id="GO:0004252">
    <property type="term" value="F:serine-type endopeptidase activity"/>
    <property type="evidence" value="ECO:0007669"/>
    <property type="project" value="InterPro"/>
</dbReference>
<dbReference type="GO" id="GO:0016020">
    <property type="term" value="C:membrane"/>
    <property type="evidence" value="ECO:0007669"/>
    <property type="project" value="UniProtKB-SubCell"/>
</dbReference>
<dbReference type="InterPro" id="IPR000223">
    <property type="entry name" value="Pept_S26A_signal_pept_1"/>
</dbReference>
<dbReference type="OrthoDB" id="9802919at2"/>
<dbReference type="EMBL" id="CP030850">
    <property type="protein sequence ID" value="AXE20011.1"/>
    <property type="molecule type" value="Genomic_DNA"/>
</dbReference>
<dbReference type="GO" id="GO:0006465">
    <property type="term" value="P:signal peptide processing"/>
    <property type="evidence" value="ECO:0007669"/>
    <property type="project" value="InterPro"/>
</dbReference>
<accession>A0A344TMZ0</accession>
<keyword evidence="7" id="KW-0812">Transmembrane</keyword>
<dbReference type="KEGG" id="run:DR864_20800"/>
<keyword evidence="7" id="KW-0472">Membrane</keyword>
<proteinExistence type="inferred from homology"/>
<keyword evidence="5 7" id="KW-0378">Hydrolase</keyword>
<dbReference type="NCBIfam" id="TIGR02227">
    <property type="entry name" value="sigpep_I_bact"/>
    <property type="match status" value="1"/>
</dbReference>
<dbReference type="AlphaFoldDB" id="A0A344TMZ0"/>
<sequence>MIEVKAAESKSQKPKKSAFREWVDSIVFAVVAATFIRWLLFTPYVIPSSSMEKTILIGDFIFVSNLHYGARTPATPLQIPLTHQTIWGTKIPSFSTLIQLPVFRLPGFTDVKRNDVVVFNYPGDPDEPFEDVARGDGGYKHFPVDLRNNFIKRCVAVSGDVIEIKKAVVYINGQPAAVPPTAVFYYRLESGDLLDDRFFENEDIQDYGNYPADSAKPNTFVYQIRTTPQIVDNLKKHSFVRSITHISQYASNTAEAGIFPKAIPQNQEFWGPIQVPKKGWTIQLDSANVAKYANAIKFFDHNDPDKVVVKEGKISIDGKLLTSYTFQQDYYFMMGDNRYESADSRFWGFVPADHVVGKALFTWMSIDPNPKSILNKIRWNRLFRGIE</sequence>
<evidence type="ECO:0000313" key="10">
    <source>
        <dbReference type="Proteomes" id="UP000251993"/>
    </source>
</evidence>
<gene>
    <name evidence="9" type="primary">lepB</name>
    <name evidence="9" type="ORF">DR864_20800</name>
</gene>
<dbReference type="Proteomes" id="UP000251993">
    <property type="component" value="Chromosome"/>
</dbReference>
<keyword evidence="10" id="KW-1185">Reference proteome</keyword>
<evidence type="ECO:0000256" key="5">
    <source>
        <dbReference type="ARBA" id="ARBA00022801"/>
    </source>
</evidence>
<evidence type="ECO:0000256" key="2">
    <source>
        <dbReference type="ARBA" id="ARBA00009370"/>
    </source>
</evidence>
<protein>
    <recommendedName>
        <fullName evidence="4 7">Signal peptidase I</fullName>
        <ecNumber evidence="3 7">3.4.21.89</ecNumber>
    </recommendedName>
</protein>
<keyword evidence="7" id="KW-0645">Protease</keyword>
<comment type="similarity">
    <text evidence="2 7">Belongs to the peptidase S26 family.</text>
</comment>
<feature type="active site" evidence="6">
    <location>
        <position position="152"/>
    </location>
</feature>
<dbReference type="PANTHER" id="PTHR43390:SF1">
    <property type="entry name" value="CHLOROPLAST PROCESSING PEPTIDASE"/>
    <property type="match status" value="1"/>
</dbReference>
<dbReference type="PANTHER" id="PTHR43390">
    <property type="entry name" value="SIGNAL PEPTIDASE I"/>
    <property type="match status" value="1"/>
</dbReference>
<feature type="active site" evidence="6">
    <location>
        <position position="50"/>
    </location>
</feature>
<dbReference type="RefSeq" id="WP_114068777.1">
    <property type="nucleotide sequence ID" value="NZ_CP030850.1"/>
</dbReference>
<feature type="transmembrane region" description="Helical" evidence="7">
    <location>
        <begin position="21"/>
        <end position="41"/>
    </location>
</feature>
<dbReference type="InterPro" id="IPR036286">
    <property type="entry name" value="LexA/Signal_pep-like_sf"/>
</dbReference>
<feature type="domain" description="Peptidase S26" evidence="8">
    <location>
        <begin position="20"/>
        <end position="177"/>
    </location>
</feature>
<evidence type="ECO:0000256" key="1">
    <source>
        <dbReference type="ARBA" id="ARBA00000677"/>
    </source>
</evidence>
<comment type="catalytic activity">
    <reaction evidence="1 7">
        <text>Cleavage of hydrophobic, N-terminal signal or leader sequences from secreted and periplasmic proteins.</text>
        <dbReference type="EC" id="3.4.21.89"/>
    </reaction>
</comment>
<evidence type="ECO:0000256" key="3">
    <source>
        <dbReference type="ARBA" id="ARBA00013208"/>
    </source>
</evidence>
<dbReference type="Gene3D" id="2.10.109.10">
    <property type="entry name" value="Umud Fragment, subunit A"/>
    <property type="match status" value="1"/>
</dbReference>
<feature type="domain" description="Peptidase S26" evidence="8">
    <location>
        <begin position="327"/>
        <end position="363"/>
    </location>
</feature>
<dbReference type="EC" id="3.4.21.89" evidence="3 7"/>
<evidence type="ECO:0000256" key="6">
    <source>
        <dbReference type="PIRSR" id="PIRSR600223-1"/>
    </source>
</evidence>
<reference evidence="9 10" key="1">
    <citation type="submission" date="2018-07" db="EMBL/GenBank/DDBJ databases">
        <title>Genome sequencing of Runella.</title>
        <authorList>
            <person name="Baek M.-G."/>
            <person name="Yi H."/>
        </authorList>
    </citation>
    <scope>NUCLEOTIDE SEQUENCE [LARGE SCALE GENOMIC DNA]</scope>
    <source>
        <strain evidence="9 10">HYN0085</strain>
    </source>
</reference>
<dbReference type="SUPFAM" id="SSF51306">
    <property type="entry name" value="LexA/Signal peptidase"/>
    <property type="match status" value="1"/>
</dbReference>
<dbReference type="CDD" id="cd06530">
    <property type="entry name" value="S26_SPase_I"/>
    <property type="match status" value="2"/>
</dbReference>
<dbReference type="PRINTS" id="PR00727">
    <property type="entry name" value="LEADERPTASE"/>
</dbReference>
<dbReference type="PROSITE" id="PS00761">
    <property type="entry name" value="SPASE_I_3"/>
    <property type="match status" value="1"/>
</dbReference>
<dbReference type="Pfam" id="PF10502">
    <property type="entry name" value="Peptidase_S26"/>
    <property type="match status" value="2"/>
</dbReference>
<organism evidence="9 10">
    <name type="scientific">Runella rosea</name>
    <dbReference type="NCBI Taxonomy" id="2259595"/>
    <lineage>
        <taxon>Bacteria</taxon>
        <taxon>Pseudomonadati</taxon>
        <taxon>Bacteroidota</taxon>
        <taxon>Cytophagia</taxon>
        <taxon>Cytophagales</taxon>
        <taxon>Spirosomataceae</taxon>
        <taxon>Runella</taxon>
    </lineage>
</organism>
<name>A0A344TMZ0_9BACT</name>
<dbReference type="InterPro" id="IPR019533">
    <property type="entry name" value="Peptidase_S26"/>
</dbReference>
<comment type="subcellular location">
    <subcellularLocation>
        <location evidence="7">Membrane</location>
        <topology evidence="7">Single-pass type II membrane protein</topology>
    </subcellularLocation>
</comment>
<evidence type="ECO:0000256" key="4">
    <source>
        <dbReference type="ARBA" id="ARBA00019232"/>
    </source>
</evidence>
<keyword evidence="7" id="KW-1133">Transmembrane helix</keyword>